<dbReference type="STRING" id="290317.Cpha266_1663"/>
<keyword evidence="3" id="KW-1185">Reference proteome</keyword>
<dbReference type="KEGG" id="cph:Cpha266_1663"/>
<sequence>MMSSDPSLFYADVSLDLAKGEYQSAQNKIVPFLERFADAYLLNLFYARALRGLKNNNLAADYFHRCCRLAPTNDIARKELIDLQTALPGLKDNQSEASVDLLSEELEQLMAALIAFEPAKTTESFDPTPVQEQKQPFPDDAVIALPTESLADLFSQQGAYKKAIKVYTSLIQLKPNNAENYKNRINELLEKL</sequence>
<dbReference type="HOGENOM" id="CLU_1466981_0_0_10"/>
<accession>A1BH07</accession>
<evidence type="ECO:0000313" key="2">
    <source>
        <dbReference type="EMBL" id="ABL65684.1"/>
    </source>
</evidence>
<proteinExistence type="predicted"/>
<feature type="repeat" description="TPR" evidence="1">
    <location>
        <begin position="144"/>
        <end position="177"/>
    </location>
</feature>
<gene>
    <name evidence="2" type="ordered locus">Cpha266_1663</name>
</gene>
<evidence type="ECO:0008006" key="4">
    <source>
        <dbReference type="Google" id="ProtNLM"/>
    </source>
</evidence>
<dbReference type="eggNOG" id="COG0457">
    <property type="taxonomic scope" value="Bacteria"/>
</dbReference>
<organism evidence="2 3">
    <name type="scientific">Chlorobium phaeobacteroides (strain DSM 266 / SMG 266 / 2430)</name>
    <dbReference type="NCBI Taxonomy" id="290317"/>
    <lineage>
        <taxon>Bacteria</taxon>
        <taxon>Pseudomonadati</taxon>
        <taxon>Chlorobiota</taxon>
        <taxon>Chlorobiia</taxon>
        <taxon>Chlorobiales</taxon>
        <taxon>Chlorobiaceae</taxon>
        <taxon>Chlorobium/Pelodictyon group</taxon>
        <taxon>Chlorobium</taxon>
    </lineage>
</organism>
<evidence type="ECO:0000256" key="1">
    <source>
        <dbReference type="PROSITE-ProRule" id="PRU00339"/>
    </source>
</evidence>
<keyword evidence="1" id="KW-0802">TPR repeat</keyword>
<name>A1BH07_CHLPD</name>
<dbReference type="EMBL" id="CP000492">
    <property type="protein sequence ID" value="ABL65684.1"/>
    <property type="molecule type" value="Genomic_DNA"/>
</dbReference>
<reference evidence="2 3" key="1">
    <citation type="submission" date="2006-12" db="EMBL/GenBank/DDBJ databases">
        <title>Complete sequence of Chlorobium phaeobacteroides DSM 266.</title>
        <authorList>
            <consortium name="US DOE Joint Genome Institute"/>
            <person name="Copeland A."/>
            <person name="Lucas S."/>
            <person name="Lapidus A."/>
            <person name="Barry K."/>
            <person name="Detter J.C."/>
            <person name="Glavina del Rio T."/>
            <person name="Hammon N."/>
            <person name="Israni S."/>
            <person name="Pitluck S."/>
            <person name="Goltsman E."/>
            <person name="Schmutz J."/>
            <person name="Larimer F."/>
            <person name="Land M."/>
            <person name="Hauser L."/>
            <person name="Mikhailova N."/>
            <person name="Li T."/>
            <person name="Overmann J."/>
            <person name="Bryant D.A."/>
            <person name="Richardson P."/>
        </authorList>
    </citation>
    <scope>NUCLEOTIDE SEQUENCE [LARGE SCALE GENOMIC DNA]</scope>
    <source>
        <strain evidence="2 3">DSM 266</strain>
    </source>
</reference>
<dbReference type="Proteomes" id="UP000008701">
    <property type="component" value="Chromosome"/>
</dbReference>
<dbReference type="InterPro" id="IPR019734">
    <property type="entry name" value="TPR_rpt"/>
</dbReference>
<protein>
    <recommendedName>
        <fullName evidence="4">Tetratricopeptide TPR_2 repeat protein</fullName>
    </recommendedName>
</protein>
<dbReference type="Gene3D" id="1.25.40.10">
    <property type="entry name" value="Tetratricopeptide repeat domain"/>
    <property type="match status" value="1"/>
</dbReference>
<evidence type="ECO:0000313" key="3">
    <source>
        <dbReference type="Proteomes" id="UP000008701"/>
    </source>
</evidence>
<dbReference type="RefSeq" id="WP_011745494.1">
    <property type="nucleotide sequence ID" value="NC_008639.1"/>
</dbReference>
<dbReference type="SUPFAM" id="SSF48452">
    <property type="entry name" value="TPR-like"/>
    <property type="match status" value="1"/>
</dbReference>
<dbReference type="PROSITE" id="PS50005">
    <property type="entry name" value="TPR"/>
    <property type="match status" value="1"/>
</dbReference>
<dbReference type="Pfam" id="PF13181">
    <property type="entry name" value="TPR_8"/>
    <property type="match status" value="1"/>
</dbReference>
<dbReference type="InterPro" id="IPR011990">
    <property type="entry name" value="TPR-like_helical_dom_sf"/>
</dbReference>
<dbReference type="AlphaFoldDB" id="A1BH07"/>